<evidence type="ECO:0000313" key="3">
    <source>
        <dbReference type="Proteomes" id="UP001518976"/>
    </source>
</evidence>
<name>A0ABS3X2B2_9ACTN</name>
<feature type="region of interest" description="Disordered" evidence="1">
    <location>
        <begin position="1"/>
        <end position="22"/>
    </location>
</feature>
<gene>
    <name evidence="2" type="ORF">JW592_27715</name>
</gene>
<keyword evidence="3" id="KW-1185">Reference proteome</keyword>
<dbReference type="EMBL" id="JAFFZN010000032">
    <property type="protein sequence ID" value="MBO8189216.1"/>
    <property type="molecule type" value="Genomic_DNA"/>
</dbReference>
<comment type="caution">
    <text evidence="2">The sequence shown here is derived from an EMBL/GenBank/DDBJ whole genome shotgun (WGS) entry which is preliminary data.</text>
</comment>
<evidence type="ECO:0000256" key="1">
    <source>
        <dbReference type="SAM" id="MobiDB-lite"/>
    </source>
</evidence>
<evidence type="ECO:0000313" key="2">
    <source>
        <dbReference type="EMBL" id="MBO8189216.1"/>
    </source>
</evidence>
<accession>A0ABS3X2B2</accession>
<proteinExistence type="predicted"/>
<dbReference type="Proteomes" id="UP001518976">
    <property type="component" value="Unassembled WGS sequence"/>
</dbReference>
<dbReference type="RefSeq" id="WP_209267985.1">
    <property type="nucleotide sequence ID" value="NZ_JAFFZN010000032.1"/>
</dbReference>
<protein>
    <submittedName>
        <fullName evidence="2">Uncharacterized protein</fullName>
    </submittedName>
</protein>
<organism evidence="2 3">
    <name type="scientific">Streptomyces spirodelae</name>
    <dbReference type="NCBI Taxonomy" id="2812904"/>
    <lineage>
        <taxon>Bacteria</taxon>
        <taxon>Bacillati</taxon>
        <taxon>Actinomycetota</taxon>
        <taxon>Actinomycetes</taxon>
        <taxon>Kitasatosporales</taxon>
        <taxon>Streptomycetaceae</taxon>
        <taxon>Streptomyces</taxon>
    </lineage>
</organism>
<reference evidence="2 3" key="1">
    <citation type="submission" date="2021-02" db="EMBL/GenBank/DDBJ databases">
        <title>Streptomyces spirodelae sp. nov., isolated from duckweed.</title>
        <authorList>
            <person name="Saimee Y."/>
            <person name="Duangmal K."/>
        </authorList>
    </citation>
    <scope>NUCLEOTIDE SEQUENCE [LARGE SCALE GENOMIC DNA]</scope>
    <source>
        <strain evidence="2 3">DW4-2</strain>
    </source>
</reference>
<sequence length="89" mass="10285">MNEGKPSPWEQAPERRKKLAHKRAERLARRAEYWGKRLEAARQLGPEAVASLTFDRVRGDFDRLDGERRERAYTALAQALDAVREAHAE</sequence>